<dbReference type="EMBL" id="AKKU01000025">
    <property type="protein sequence ID" value="EIW88161.1"/>
    <property type="molecule type" value="Genomic_DNA"/>
</dbReference>
<dbReference type="GO" id="GO:0003677">
    <property type="term" value="F:DNA binding"/>
    <property type="evidence" value="ECO:0007669"/>
    <property type="project" value="InterPro"/>
</dbReference>
<dbReference type="InterPro" id="IPR036953">
    <property type="entry name" value="GreA/GreB_C_sf"/>
</dbReference>
<dbReference type="Proteomes" id="UP000035062">
    <property type="component" value="Unassembled WGS sequence"/>
</dbReference>
<dbReference type="InterPro" id="IPR001437">
    <property type="entry name" value="Tscrpt_elong_fac_GreA/B_C"/>
</dbReference>
<dbReference type="PATRIC" id="fig|1195246.3.peg.2622"/>
<dbReference type="STRING" id="1195246.AGRI_13196"/>
<name>I8U4A4_9ALTE</name>
<keyword evidence="2" id="KW-0648">Protein biosynthesis</keyword>
<dbReference type="Gene3D" id="3.10.50.30">
    <property type="entry name" value="Transcription elongation factor, GreA/GreB, C-terminal domain"/>
    <property type="match status" value="1"/>
</dbReference>
<accession>I8U4A4</accession>
<dbReference type="SUPFAM" id="SSF54534">
    <property type="entry name" value="FKBP-like"/>
    <property type="match status" value="1"/>
</dbReference>
<dbReference type="GO" id="GO:0032784">
    <property type="term" value="P:regulation of DNA-templated transcription elongation"/>
    <property type="evidence" value="ECO:0007669"/>
    <property type="project" value="InterPro"/>
</dbReference>
<comment type="caution">
    <text evidence="2">The sequence shown here is derived from an EMBL/GenBank/DDBJ whole genome shotgun (WGS) entry which is preliminary data.</text>
</comment>
<feature type="domain" description="Transcription elongation factor GreA/GreB C-terminal" evidence="1">
    <location>
        <begin position="58"/>
        <end position="122"/>
    </location>
</feature>
<dbReference type="RefSeq" id="WP_008985423.1">
    <property type="nucleotide sequence ID" value="NZ_AKKU01000025.1"/>
</dbReference>
<keyword evidence="2" id="KW-0251">Elongation factor</keyword>
<evidence type="ECO:0000259" key="1">
    <source>
        <dbReference type="Pfam" id="PF01272"/>
    </source>
</evidence>
<keyword evidence="3" id="KW-1185">Reference proteome</keyword>
<dbReference type="InterPro" id="IPR018151">
    <property type="entry name" value="TF_GreA/GreB_CS"/>
</dbReference>
<dbReference type="PROSITE" id="PS00830">
    <property type="entry name" value="GREAB_2"/>
    <property type="match status" value="1"/>
</dbReference>
<dbReference type="Pfam" id="PF01272">
    <property type="entry name" value="GreA_GreB"/>
    <property type="match status" value="1"/>
</dbReference>
<sequence>MPVLHRSSLQDLPLSAIERYLLRASWLPLQPTRLAQILRFLEDCPQRRARAGKPLRAAPGCTVRLIALPDGDACWVTLSADPKADSSGSVISIWSPLGQALLGKTTGEQVQVKILRRTLRFVIGDLLKVSQHG</sequence>
<dbReference type="GO" id="GO:0003746">
    <property type="term" value="F:translation elongation factor activity"/>
    <property type="evidence" value="ECO:0007669"/>
    <property type="project" value="UniProtKB-KW"/>
</dbReference>
<reference evidence="2 3" key="1">
    <citation type="journal article" date="2012" name="J. Bacteriol.">
        <title>Genome Sequence of Pectin-Degrading Alishewanella agri, Isolated from Landfill Soil.</title>
        <authorList>
            <person name="Kim J."/>
            <person name="Jung J."/>
            <person name="Sung J.S."/>
            <person name="Chun J."/>
            <person name="Park W."/>
        </authorList>
    </citation>
    <scope>NUCLEOTIDE SEQUENCE [LARGE SCALE GENOMIC DNA]</scope>
    <source>
        <strain evidence="2 3">BL06</strain>
    </source>
</reference>
<organism evidence="2 3">
    <name type="scientific">Alishewanella agri BL06</name>
    <dbReference type="NCBI Taxonomy" id="1195246"/>
    <lineage>
        <taxon>Bacteria</taxon>
        <taxon>Pseudomonadati</taxon>
        <taxon>Pseudomonadota</taxon>
        <taxon>Gammaproteobacteria</taxon>
        <taxon>Alteromonadales</taxon>
        <taxon>Alteromonadaceae</taxon>
        <taxon>Alishewanella</taxon>
    </lineage>
</organism>
<proteinExistence type="predicted"/>
<protein>
    <submittedName>
        <fullName evidence="2">GreA/GreB family elongation factor</fullName>
    </submittedName>
</protein>
<evidence type="ECO:0000313" key="2">
    <source>
        <dbReference type="EMBL" id="EIW88161.1"/>
    </source>
</evidence>
<gene>
    <name evidence="2" type="ORF">AGRI_13196</name>
</gene>
<dbReference type="AlphaFoldDB" id="I8U4A4"/>
<evidence type="ECO:0000313" key="3">
    <source>
        <dbReference type="Proteomes" id="UP000035062"/>
    </source>
</evidence>